<evidence type="ECO:0000313" key="2">
    <source>
        <dbReference type="Proteomes" id="UP000710849"/>
    </source>
</evidence>
<comment type="caution">
    <text evidence="1">The sequence shown here is derived from an EMBL/GenBank/DDBJ whole genome shotgun (WGS) entry which is preliminary data.</text>
</comment>
<proteinExistence type="predicted"/>
<sequence length="76" mass="8563">MHCVAETETLEDQHESSGDVSGLYQIIYQLTVKGLENEMSSDDTGKQPCSDDIPMEYTNHIPAIAKLRISLYQFLI</sequence>
<dbReference type="EMBL" id="RCSW01000017">
    <property type="protein sequence ID" value="KAF7935202.1"/>
    <property type="molecule type" value="Genomic_DNA"/>
</dbReference>
<organism evidence="1 2">
    <name type="scientific">Botrytis byssoidea</name>
    <dbReference type="NCBI Taxonomy" id="139641"/>
    <lineage>
        <taxon>Eukaryota</taxon>
        <taxon>Fungi</taxon>
        <taxon>Dikarya</taxon>
        <taxon>Ascomycota</taxon>
        <taxon>Pezizomycotina</taxon>
        <taxon>Leotiomycetes</taxon>
        <taxon>Helotiales</taxon>
        <taxon>Sclerotiniaceae</taxon>
        <taxon>Botrytis</taxon>
    </lineage>
</organism>
<dbReference type="Proteomes" id="UP000710849">
    <property type="component" value="Unassembled WGS sequence"/>
</dbReference>
<dbReference type="RefSeq" id="XP_038730303.1">
    <property type="nucleotide sequence ID" value="XM_038878623.1"/>
</dbReference>
<gene>
    <name evidence="1" type="ORF">EAE97_008109</name>
</gene>
<reference evidence="1 2" key="1">
    <citation type="journal article" date="2020" name="Genome Biol. Evol.">
        <title>Comparative genomics of Sclerotiniaceae.</title>
        <authorList>
            <person name="Valero Jimenez C.A."/>
            <person name="Steentjes M."/>
            <person name="Scholten O.E."/>
            <person name="Van Kan J.A.L."/>
        </authorList>
    </citation>
    <scope>NUCLEOTIDE SEQUENCE [LARGE SCALE GENOMIC DNA]</scope>
    <source>
        <strain evidence="1 2">MUCL 94</strain>
    </source>
</reference>
<protein>
    <submittedName>
        <fullName evidence="1">Uncharacterized protein</fullName>
    </submittedName>
</protein>
<keyword evidence="2" id="KW-1185">Reference proteome</keyword>
<dbReference type="AlphaFoldDB" id="A0A9P5IDG5"/>
<dbReference type="GeneID" id="62151697"/>
<accession>A0A9P5IDG5</accession>
<name>A0A9P5IDG5_9HELO</name>
<evidence type="ECO:0000313" key="1">
    <source>
        <dbReference type="EMBL" id="KAF7935202.1"/>
    </source>
</evidence>